<dbReference type="AlphaFoldDB" id="A0A0H2RXT8"/>
<evidence type="ECO:0000313" key="1">
    <source>
        <dbReference type="EMBL" id="KLO14323.1"/>
    </source>
</evidence>
<gene>
    <name evidence="1" type="ORF">SCHPADRAFT_318793</name>
</gene>
<reference evidence="1 2" key="1">
    <citation type="submission" date="2015-04" db="EMBL/GenBank/DDBJ databases">
        <title>Complete genome sequence of Schizopora paradoxa KUC8140, a cosmopolitan wood degrader in East Asia.</title>
        <authorList>
            <consortium name="DOE Joint Genome Institute"/>
            <person name="Min B."/>
            <person name="Park H."/>
            <person name="Jang Y."/>
            <person name="Kim J.-J."/>
            <person name="Kim K.H."/>
            <person name="Pangilinan J."/>
            <person name="Lipzen A."/>
            <person name="Riley R."/>
            <person name="Grigoriev I.V."/>
            <person name="Spatafora J.W."/>
            <person name="Choi I.-G."/>
        </authorList>
    </citation>
    <scope>NUCLEOTIDE SEQUENCE [LARGE SCALE GENOMIC DNA]</scope>
    <source>
        <strain evidence="1 2">KUC8140</strain>
    </source>
</reference>
<dbReference type="InParanoid" id="A0A0H2RXT8"/>
<organism evidence="1 2">
    <name type="scientific">Schizopora paradoxa</name>
    <dbReference type="NCBI Taxonomy" id="27342"/>
    <lineage>
        <taxon>Eukaryota</taxon>
        <taxon>Fungi</taxon>
        <taxon>Dikarya</taxon>
        <taxon>Basidiomycota</taxon>
        <taxon>Agaricomycotina</taxon>
        <taxon>Agaricomycetes</taxon>
        <taxon>Hymenochaetales</taxon>
        <taxon>Schizoporaceae</taxon>
        <taxon>Schizopora</taxon>
    </lineage>
</organism>
<name>A0A0H2RXT8_9AGAM</name>
<sequence>MYYFWDGQGAVDYIQRNGFNDPALLNFALALSVQWDVHSIPEEEHVDFESGSPAFYSCLFIEAMFYSLRMHVQDVLDEPFDDDSMMGIWVHVFKLHCAVRSSDDRSWLERNYRSSVKTWKELCRDSLPHPDHAKLFEELLRLEDVHGLAARKRFRMAH</sequence>
<evidence type="ECO:0000313" key="2">
    <source>
        <dbReference type="Proteomes" id="UP000053477"/>
    </source>
</evidence>
<dbReference type="Proteomes" id="UP000053477">
    <property type="component" value="Unassembled WGS sequence"/>
</dbReference>
<accession>A0A0H2RXT8</accession>
<protein>
    <submittedName>
        <fullName evidence="1">Uncharacterized protein</fullName>
    </submittedName>
</protein>
<proteinExistence type="predicted"/>
<dbReference type="EMBL" id="KQ085945">
    <property type="protein sequence ID" value="KLO14323.1"/>
    <property type="molecule type" value="Genomic_DNA"/>
</dbReference>
<keyword evidence="2" id="KW-1185">Reference proteome</keyword>